<dbReference type="GO" id="GO:0000466">
    <property type="term" value="P:maturation of 5.8S rRNA from tricistronic rRNA transcript (SSU-rRNA, 5.8S rRNA, LSU-rRNA)"/>
    <property type="evidence" value="ECO:0007669"/>
    <property type="project" value="TreeGrafter"/>
</dbReference>
<proteinExistence type="predicted"/>
<name>A0A286UUG8_9AGAM</name>
<dbReference type="Pfam" id="PF14780">
    <property type="entry name" value="NEPRO_N"/>
    <property type="match status" value="1"/>
</dbReference>
<sequence>MPKATAATARRPSCPRFSYTQRSDIPQAIHGTVDVVLKSLRSYARQITPVELSLSDELRILERLYYKSVNQHRSALFFQKVEEVRRTGNRILEVNIGGMIEDLRYAFYIGKGIERNPKALKGAWTQLPEVKFVNFLYERMSEITALLLRARERLAKAYHSLSLMLQTGAFLHLILTFTSITARLDSIVIEVISIVESLKEVLHNLLEAMGESSGKRLGKARKGPKVLPTLQPLQELTRTPNDTSMNELLDEDLGSAVIRRETLPQNALNNSEEWGDIGDPFHTQDKSMTNEAESVIVAKVTNRKGDVHLAINFNRETSNEDPRESLRSNVKARKKKKKRDVIDDIFGSL</sequence>
<reference evidence="2 3" key="1">
    <citation type="journal article" date="2017" name="Mol. Ecol.">
        <title>Comparative and population genomic landscape of Phellinus noxius: A hypervariable fungus causing root rot in trees.</title>
        <authorList>
            <person name="Chung C.L."/>
            <person name="Lee T.J."/>
            <person name="Akiba M."/>
            <person name="Lee H.H."/>
            <person name="Kuo T.H."/>
            <person name="Liu D."/>
            <person name="Ke H.M."/>
            <person name="Yokoi T."/>
            <person name="Roa M.B."/>
            <person name="Lu M.J."/>
            <person name="Chang Y.Y."/>
            <person name="Ann P.J."/>
            <person name="Tsai J.N."/>
            <person name="Chen C.Y."/>
            <person name="Tzean S.S."/>
            <person name="Ota Y."/>
            <person name="Hattori T."/>
            <person name="Sahashi N."/>
            <person name="Liou R.F."/>
            <person name="Kikuchi T."/>
            <person name="Tsai I.J."/>
        </authorList>
    </citation>
    <scope>NUCLEOTIDE SEQUENCE [LARGE SCALE GENOMIC DNA]</scope>
    <source>
        <strain evidence="2 3">FFPRI411160</strain>
    </source>
</reference>
<gene>
    <name evidence="2" type="ORF">PNOK_0028900</name>
</gene>
<dbReference type="GO" id="GO:0000172">
    <property type="term" value="C:ribonuclease MRP complex"/>
    <property type="evidence" value="ECO:0007669"/>
    <property type="project" value="InterPro"/>
</dbReference>
<evidence type="ECO:0000313" key="2">
    <source>
        <dbReference type="EMBL" id="PAV23221.1"/>
    </source>
</evidence>
<dbReference type="Proteomes" id="UP000217199">
    <property type="component" value="Unassembled WGS sequence"/>
</dbReference>
<evidence type="ECO:0000259" key="1">
    <source>
        <dbReference type="Pfam" id="PF14780"/>
    </source>
</evidence>
<organism evidence="2 3">
    <name type="scientific">Pyrrhoderma noxium</name>
    <dbReference type="NCBI Taxonomy" id="2282107"/>
    <lineage>
        <taxon>Eukaryota</taxon>
        <taxon>Fungi</taxon>
        <taxon>Dikarya</taxon>
        <taxon>Basidiomycota</taxon>
        <taxon>Agaricomycotina</taxon>
        <taxon>Agaricomycetes</taxon>
        <taxon>Hymenochaetales</taxon>
        <taxon>Hymenochaetaceae</taxon>
        <taxon>Pyrrhoderma</taxon>
    </lineage>
</organism>
<dbReference type="PANTHER" id="PTHR37792">
    <property type="entry name" value="RIBONUCLEASE MRP PROTEIN SUBUNIT RMP1"/>
    <property type="match status" value="1"/>
</dbReference>
<accession>A0A286UUG8</accession>
<comment type="caution">
    <text evidence="2">The sequence shown here is derived from an EMBL/GenBank/DDBJ whole genome shotgun (WGS) entry which is preliminary data.</text>
</comment>
<keyword evidence="3" id="KW-1185">Reference proteome</keyword>
<dbReference type="InParanoid" id="A0A286UUG8"/>
<dbReference type="GO" id="GO:0042134">
    <property type="term" value="F:rRNA primary transcript binding"/>
    <property type="evidence" value="ECO:0007669"/>
    <property type="project" value="InterPro"/>
</dbReference>
<evidence type="ECO:0000313" key="3">
    <source>
        <dbReference type="Proteomes" id="UP000217199"/>
    </source>
</evidence>
<dbReference type="InterPro" id="IPR047205">
    <property type="entry name" value="RMP1"/>
</dbReference>
<dbReference type="GO" id="GO:0000294">
    <property type="term" value="P:nuclear-transcribed mRNA catabolic process, RNase MRP-dependent"/>
    <property type="evidence" value="ECO:0007669"/>
    <property type="project" value="TreeGrafter"/>
</dbReference>
<dbReference type="PANTHER" id="PTHR37792:SF1">
    <property type="entry name" value="RIBONUCLEASE MRP PROTEIN SUBUNIT RMP1"/>
    <property type="match status" value="1"/>
</dbReference>
<dbReference type="EMBL" id="NBII01000001">
    <property type="protein sequence ID" value="PAV23221.1"/>
    <property type="molecule type" value="Genomic_DNA"/>
</dbReference>
<dbReference type="AlphaFoldDB" id="A0A286UUG8"/>
<dbReference type="OrthoDB" id="114080at2759"/>
<protein>
    <recommendedName>
        <fullName evidence="1">Nucleolus and neural progenitor protein-like N-terminal domain-containing protein</fullName>
    </recommendedName>
</protein>
<dbReference type="STRING" id="2282107.A0A286UUG8"/>
<feature type="domain" description="Nucleolus and neural progenitor protein-like N-terminal" evidence="1">
    <location>
        <begin position="33"/>
        <end position="193"/>
    </location>
</feature>
<dbReference type="InterPro" id="IPR027951">
    <property type="entry name" value="Nepro_N"/>
</dbReference>